<proteinExistence type="predicted"/>
<protein>
    <submittedName>
        <fullName evidence="2">Uncharacterized protein</fullName>
    </submittedName>
</protein>
<name>A0A9W7FHN5_9STRA</name>
<dbReference type="OrthoDB" id="187827at2759"/>
<gene>
    <name evidence="2" type="ORF">TrRE_jg6712</name>
</gene>
<accession>A0A9W7FHN5</accession>
<dbReference type="Proteomes" id="UP001165082">
    <property type="component" value="Unassembled WGS sequence"/>
</dbReference>
<evidence type="ECO:0000256" key="1">
    <source>
        <dbReference type="SAM" id="MobiDB-lite"/>
    </source>
</evidence>
<feature type="region of interest" description="Disordered" evidence="1">
    <location>
        <begin position="126"/>
        <end position="150"/>
    </location>
</feature>
<sequence>MEGFGGPPLEEILDPEQRVSEIQKQLAYLKWRRTQIEHSIRNITSSARRLSEEQSLMQIATNATIEKQRWTQEVVADELMKPLELSKQFVHDFEAMERREADAQENTTEHHLRSLTKLKQRILQSKQGDPGLIAKVSNLEKHLRPQRPQR</sequence>
<comment type="caution">
    <text evidence="2">The sequence shown here is derived from an EMBL/GenBank/DDBJ whole genome shotgun (WGS) entry which is preliminary data.</text>
</comment>
<evidence type="ECO:0000313" key="3">
    <source>
        <dbReference type="Proteomes" id="UP001165082"/>
    </source>
</evidence>
<feature type="region of interest" description="Disordered" evidence="1">
    <location>
        <begin position="98"/>
        <end position="117"/>
    </location>
</feature>
<reference evidence="2" key="1">
    <citation type="submission" date="2022-07" db="EMBL/GenBank/DDBJ databases">
        <title>Genome analysis of Parmales, a sister group of diatoms, reveals the evolutionary specialization of diatoms from phago-mixotrophs to photoautotrophs.</title>
        <authorList>
            <person name="Ban H."/>
            <person name="Sato S."/>
            <person name="Yoshikawa S."/>
            <person name="Kazumasa Y."/>
            <person name="Nakamura Y."/>
            <person name="Ichinomiya M."/>
            <person name="Saitoh K."/>
            <person name="Sato N."/>
            <person name="Blanc-Mathieu R."/>
            <person name="Endo H."/>
            <person name="Kuwata A."/>
            <person name="Ogata H."/>
        </authorList>
    </citation>
    <scope>NUCLEOTIDE SEQUENCE</scope>
</reference>
<organism evidence="2 3">
    <name type="scientific">Triparma retinervis</name>
    <dbReference type="NCBI Taxonomy" id="2557542"/>
    <lineage>
        <taxon>Eukaryota</taxon>
        <taxon>Sar</taxon>
        <taxon>Stramenopiles</taxon>
        <taxon>Ochrophyta</taxon>
        <taxon>Bolidophyceae</taxon>
        <taxon>Parmales</taxon>
        <taxon>Triparmaceae</taxon>
        <taxon>Triparma</taxon>
    </lineage>
</organism>
<keyword evidence="3" id="KW-1185">Reference proteome</keyword>
<evidence type="ECO:0000313" key="2">
    <source>
        <dbReference type="EMBL" id="GMI12388.1"/>
    </source>
</evidence>
<dbReference type="AlphaFoldDB" id="A0A9W7FHN5"/>
<dbReference type="EMBL" id="BRXZ01000473">
    <property type="protein sequence ID" value="GMI12388.1"/>
    <property type="molecule type" value="Genomic_DNA"/>
</dbReference>
<feature type="compositionally biased region" description="Basic and acidic residues" evidence="1">
    <location>
        <begin position="98"/>
        <end position="112"/>
    </location>
</feature>